<evidence type="ECO:0000313" key="7">
    <source>
        <dbReference type="Proteomes" id="UP000659654"/>
    </source>
</evidence>
<protein>
    <recommendedName>
        <fullName evidence="2">Tetratricopeptide repeat protein 38</fullName>
    </recommendedName>
</protein>
<evidence type="ECO:0000256" key="1">
    <source>
        <dbReference type="ARBA" id="ARBA00005857"/>
    </source>
</evidence>
<evidence type="ECO:0000256" key="3">
    <source>
        <dbReference type="ARBA" id="ARBA00022737"/>
    </source>
</evidence>
<evidence type="ECO:0000313" key="6">
    <source>
        <dbReference type="Proteomes" id="UP000095284"/>
    </source>
</evidence>
<dbReference type="Proteomes" id="UP000582659">
    <property type="component" value="Unassembled WGS sequence"/>
</dbReference>
<dbReference type="Proteomes" id="UP000095284">
    <property type="component" value="Unplaced"/>
</dbReference>
<dbReference type="WBParaSite" id="BXY_0273900.1">
    <property type="protein sequence ID" value="BXY_0273900.1"/>
    <property type="gene ID" value="BXY_0273900"/>
</dbReference>
<sequence length="460" mass="52470">MGSWCAENLRDVKAWKDEGLETTTISNESAKLYDAVLRQLVSWIDCDQLGGLVKTMEQLQSSEPESIIARCLILGIESLGSNVSVFKDNIFKENIEKLLVDAEKYGNERERKHSEAVKLFAFGDMNKACQKWEEILEKHPNDLMAIKFAHDGYFFQGDPKGKLDSINRVINKWDPSKPCYGHLFGMQAFGFEENKDYENGKKSGYKGLEYNKQDAWSTHALAHCHEMLGEYNEGIKFMESTVSDWEPCWMIACHNFWHNALFYVEKADYETALSIYDDEIGKRSRSGAMLDVVDAASMLQRLQMEGVDVGKERWEGLVDVLEPHIDNHTLAFNDAHMAMVYSNCNDSKSKALRDGIDRFASDSQQGKIIKVLGNIICEAIDSYNGDRFNECFDKLFPIRHEIYKIGGSNAQRDVFNQIIIRSGLKSTSPQHNQLAKVAIEERKKLKVHSPLLDRICSQFI</sequence>
<accession>A0A1I7RPU8</accession>
<keyword evidence="4" id="KW-0802">TPR repeat</keyword>
<dbReference type="InterPro" id="IPR033891">
    <property type="entry name" value="TTC38"/>
</dbReference>
<evidence type="ECO:0000256" key="2">
    <source>
        <dbReference type="ARBA" id="ARBA00019992"/>
    </source>
</evidence>
<evidence type="ECO:0000313" key="5">
    <source>
        <dbReference type="EMBL" id="CAD5215175.1"/>
    </source>
</evidence>
<dbReference type="SMR" id="A0A1I7RPU8"/>
<dbReference type="CDD" id="cd05804">
    <property type="entry name" value="StaR_like"/>
    <property type="match status" value="1"/>
</dbReference>
<dbReference type="EMBL" id="CAJFCV020000002">
    <property type="protein sequence ID" value="CAG9096659.1"/>
    <property type="molecule type" value="Genomic_DNA"/>
</dbReference>
<organism evidence="6 8">
    <name type="scientific">Bursaphelenchus xylophilus</name>
    <name type="common">Pinewood nematode worm</name>
    <name type="synonym">Aphelenchoides xylophilus</name>
    <dbReference type="NCBI Taxonomy" id="6326"/>
    <lineage>
        <taxon>Eukaryota</taxon>
        <taxon>Metazoa</taxon>
        <taxon>Ecdysozoa</taxon>
        <taxon>Nematoda</taxon>
        <taxon>Chromadorea</taxon>
        <taxon>Rhabditida</taxon>
        <taxon>Tylenchina</taxon>
        <taxon>Tylenchomorpha</taxon>
        <taxon>Aphelenchoidea</taxon>
        <taxon>Aphelenchoididae</taxon>
        <taxon>Bursaphelenchus</taxon>
    </lineage>
</organism>
<evidence type="ECO:0000256" key="4">
    <source>
        <dbReference type="ARBA" id="ARBA00022803"/>
    </source>
</evidence>
<reference evidence="5" key="2">
    <citation type="submission" date="2020-09" db="EMBL/GenBank/DDBJ databases">
        <authorList>
            <person name="Kikuchi T."/>
        </authorList>
    </citation>
    <scope>NUCLEOTIDE SEQUENCE</scope>
    <source>
        <strain evidence="5">Ka4C1</strain>
    </source>
</reference>
<gene>
    <name evidence="5" type="ORF">BXYJ_LOCUS3898</name>
</gene>
<dbReference type="Gene3D" id="1.25.40.10">
    <property type="entry name" value="Tetratricopeptide repeat domain"/>
    <property type="match status" value="1"/>
</dbReference>
<dbReference type="AlphaFoldDB" id="A0A1I7RPU8"/>
<evidence type="ECO:0000313" key="8">
    <source>
        <dbReference type="WBParaSite" id="BXY_0273900.1"/>
    </source>
</evidence>
<comment type="similarity">
    <text evidence="1">Belongs to the TTC38 family.</text>
</comment>
<name>A0A1I7RPU8_BURXY</name>
<proteinExistence type="inferred from homology"/>
<dbReference type="PANTHER" id="PTHR16263:SF4">
    <property type="entry name" value="TETRATRICOPEPTIDE REPEAT PROTEIN 38"/>
    <property type="match status" value="1"/>
</dbReference>
<dbReference type="PANTHER" id="PTHR16263">
    <property type="entry name" value="TETRATRICOPEPTIDE REPEAT PROTEIN 38"/>
    <property type="match status" value="1"/>
</dbReference>
<reference evidence="8" key="1">
    <citation type="submission" date="2016-11" db="UniProtKB">
        <authorList>
            <consortium name="WormBaseParasite"/>
        </authorList>
    </citation>
    <scope>IDENTIFICATION</scope>
</reference>
<dbReference type="OrthoDB" id="1427555at2759"/>
<keyword evidence="3" id="KW-0677">Repeat</keyword>
<dbReference type="EMBL" id="CAJFDI010000002">
    <property type="protein sequence ID" value="CAD5215175.1"/>
    <property type="molecule type" value="Genomic_DNA"/>
</dbReference>
<dbReference type="InterPro" id="IPR011990">
    <property type="entry name" value="TPR-like_helical_dom_sf"/>
</dbReference>
<dbReference type="Proteomes" id="UP000659654">
    <property type="component" value="Unassembled WGS sequence"/>
</dbReference>
<dbReference type="eggNOG" id="KOG2610">
    <property type="taxonomic scope" value="Eukaryota"/>
</dbReference>
<dbReference type="SUPFAM" id="SSF48452">
    <property type="entry name" value="TPR-like"/>
    <property type="match status" value="1"/>
</dbReference>
<keyword evidence="7" id="KW-1185">Reference proteome</keyword>